<reference evidence="3 4" key="1">
    <citation type="submission" date="2019-04" db="EMBL/GenBank/DDBJ databases">
        <title>Lampropedia sp YIM MLB12 draf genome.</title>
        <authorList>
            <person name="Wang Y.-X."/>
        </authorList>
    </citation>
    <scope>NUCLEOTIDE SEQUENCE [LARGE SCALE GENOMIC DNA]</scope>
    <source>
        <strain evidence="3 4">YIM MLB12</strain>
    </source>
</reference>
<protein>
    <submittedName>
        <fullName evidence="3">Uncharacterized protein</fullName>
    </submittedName>
</protein>
<name>A0A4S5BKB7_9BURK</name>
<feature type="coiled-coil region" evidence="1">
    <location>
        <begin position="24"/>
        <end position="55"/>
    </location>
</feature>
<feature type="region of interest" description="Disordered" evidence="2">
    <location>
        <begin position="77"/>
        <end position="99"/>
    </location>
</feature>
<keyword evidence="1" id="KW-0175">Coiled coil</keyword>
<proteinExistence type="predicted"/>
<organism evidence="3 4">
    <name type="scientific">Lampropedia aestuarii</name>
    <dbReference type="NCBI Taxonomy" id="2562762"/>
    <lineage>
        <taxon>Bacteria</taxon>
        <taxon>Pseudomonadati</taxon>
        <taxon>Pseudomonadota</taxon>
        <taxon>Betaproteobacteria</taxon>
        <taxon>Burkholderiales</taxon>
        <taxon>Comamonadaceae</taxon>
        <taxon>Lampropedia</taxon>
    </lineage>
</organism>
<gene>
    <name evidence="3" type="ORF">E8K88_15880</name>
</gene>
<evidence type="ECO:0000313" key="3">
    <source>
        <dbReference type="EMBL" id="THJ31121.1"/>
    </source>
</evidence>
<dbReference type="EMBL" id="SSWX01000027">
    <property type="protein sequence ID" value="THJ31121.1"/>
    <property type="molecule type" value="Genomic_DNA"/>
</dbReference>
<accession>A0A4S5BKB7</accession>
<evidence type="ECO:0000256" key="2">
    <source>
        <dbReference type="SAM" id="MobiDB-lite"/>
    </source>
</evidence>
<evidence type="ECO:0000313" key="4">
    <source>
        <dbReference type="Proteomes" id="UP000306236"/>
    </source>
</evidence>
<keyword evidence="4" id="KW-1185">Reference proteome</keyword>
<comment type="caution">
    <text evidence="3">The sequence shown here is derived from an EMBL/GenBank/DDBJ whole genome shotgun (WGS) entry which is preliminary data.</text>
</comment>
<dbReference type="RefSeq" id="WP_136407660.1">
    <property type="nucleotide sequence ID" value="NZ_SSWX01000027.1"/>
</dbReference>
<dbReference type="Proteomes" id="UP000306236">
    <property type="component" value="Unassembled WGS sequence"/>
</dbReference>
<dbReference type="AlphaFoldDB" id="A0A4S5BKB7"/>
<evidence type="ECO:0000256" key="1">
    <source>
        <dbReference type="SAM" id="Coils"/>
    </source>
</evidence>
<sequence>MSDDRLVLNDGPDTEAERISKALQEAYEAETKANLERLEQLQAEVEESLRQHAIRPNGFPQPGSPANTTGVIVPQTQPYLGANTEPPITAETDDEKSYLESQKEGLDQSIDDWVERQGFSQSAMVAGAIAKALNEVFFPTDATDIAFSVAGGPVAKVGAKLGQKLGGYTKNRKKGKADDGCPQCL</sequence>